<dbReference type="InterPro" id="IPR006652">
    <property type="entry name" value="Kelch_1"/>
</dbReference>
<dbReference type="AlphaFoldDB" id="A0A843U9B2"/>
<dbReference type="SMART" id="SM00612">
    <property type="entry name" value="Kelch"/>
    <property type="match status" value="2"/>
</dbReference>
<dbReference type="InterPro" id="IPR015915">
    <property type="entry name" value="Kelch-typ_b-propeller"/>
</dbReference>
<dbReference type="SUPFAM" id="SSF117281">
    <property type="entry name" value="Kelch motif"/>
    <property type="match status" value="1"/>
</dbReference>
<keyword evidence="2" id="KW-1185">Reference proteome</keyword>
<protein>
    <submittedName>
        <fullName evidence="1">Uncharacterized protein</fullName>
    </submittedName>
</protein>
<reference evidence="1" key="1">
    <citation type="submission" date="2017-07" db="EMBL/GenBank/DDBJ databases">
        <title>Taro Niue Genome Assembly and Annotation.</title>
        <authorList>
            <person name="Atibalentja N."/>
            <person name="Keating K."/>
            <person name="Fields C.J."/>
        </authorList>
    </citation>
    <scope>NUCLEOTIDE SEQUENCE</scope>
    <source>
        <strain evidence="1">Niue_2</strain>
        <tissue evidence="1">Leaf</tissue>
    </source>
</reference>
<dbReference type="OrthoDB" id="45365at2759"/>
<evidence type="ECO:0000313" key="1">
    <source>
        <dbReference type="EMBL" id="MQL80095.1"/>
    </source>
</evidence>
<sequence length="413" mass="43947">MRASDNYRVYASFCSSSAPAAASATVSNWLESYNPTDNSWRPAGTVPGLPQDHVLKDFAMITLGGSIFIIGGRLCRKVYSTLHCSVVDMDVAVVPTVIRHDVSTGQWCACSPLATPRFNFAAAACAGGIYVAGGLCGLSGGARGTSSAEVYDPVADRWAPLPNMSARRYKCVGVAWLPGKVHVIGGFAEPQEEDEEEVEGNCSGGSHRKGGSLLRAALERSSAEVFDVLRGEWELAPGMWQLDVPPNEIVSMGGRLYSSGDCLNNWKGHIEVYDGKLGIWNILEGSHLDDLSSLSPSVLDGARGSSVGEQEEVEEEEEEAVATGGAVQRLYLTMAPVGTQLYCVAGYRVAPPTEASSSSLQATVVHTFDMATASVESTTTRRNTGGSWRSFEPVMEQSGTKELCGRCCVVQVA</sequence>
<dbReference type="PANTHER" id="PTHR47365:SF1">
    <property type="entry name" value="F-BOX_KELCH-REPEAT PROTEIN"/>
    <property type="match status" value="1"/>
</dbReference>
<dbReference type="PANTHER" id="PTHR47365">
    <property type="entry name" value="PLANT PROTEIN, PUTATIVE-RELATED"/>
    <property type="match status" value="1"/>
</dbReference>
<proteinExistence type="predicted"/>
<comment type="caution">
    <text evidence="1">The sequence shown here is derived from an EMBL/GenBank/DDBJ whole genome shotgun (WGS) entry which is preliminary data.</text>
</comment>
<organism evidence="1 2">
    <name type="scientific">Colocasia esculenta</name>
    <name type="common">Wild taro</name>
    <name type="synonym">Arum esculentum</name>
    <dbReference type="NCBI Taxonomy" id="4460"/>
    <lineage>
        <taxon>Eukaryota</taxon>
        <taxon>Viridiplantae</taxon>
        <taxon>Streptophyta</taxon>
        <taxon>Embryophyta</taxon>
        <taxon>Tracheophyta</taxon>
        <taxon>Spermatophyta</taxon>
        <taxon>Magnoliopsida</taxon>
        <taxon>Liliopsida</taxon>
        <taxon>Araceae</taxon>
        <taxon>Aroideae</taxon>
        <taxon>Colocasieae</taxon>
        <taxon>Colocasia</taxon>
    </lineage>
</organism>
<dbReference type="Pfam" id="PF01344">
    <property type="entry name" value="Kelch_1"/>
    <property type="match status" value="1"/>
</dbReference>
<dbReference type="Proteomes" id="UP000652761">
    <property type="component" value="Unassembled WGS sequence"/>
</dbReference>
<gene>
    <name evidence="1" type="ORF">Taro_012573</name>
</gene>
<dbReference type="EMBL" id="NMUH01000490">
    <property type="protein sequence ID" value="MQL80095.1"/>
    <property type="molecule type" value="Genomic_DNA"/>
</dbReference>
<dbReference type="Gene3D" id="2.120.10.80">
    <property type="entry name" value="Kelch-type beta propeller"/>
    <property type="match status" value="1"/>
</dbReference>
<accession>A0A843U9B2</accession>
<name>A0A843U9B2_COLES</name>
<evidence type="ECO:0000313" key="2">
    <source>
        <dbReference type="Proteomes" id="UP000652761"/>
    </source>
</evidence>